<protein>
    <submittedName>
        <fullName evidence="2">Uncharacterized protein</fullName>
    </submittedName>
</protein>
<evidence type="ECO:0000256" key="1">
    <source>
        <dbReference type="SAM" id="MobiDB-lite"/>
    </source>
</evidence>
<keyword evidence="3" id="KW-1185">Reference proteome</keyword>
<evidence type="ECO:0000313" key="3">
    <source>
        <dbReference type="Proteomes" id="UP001176940"/>
    </source>
</evidence>
<accession>A0ABN9MIY9</accession>
<reference evidence="2" key="1">
    <citation type="submission" date="2023-07" db="EMBL/GenBank/DDBJ databases">
        <authorList>
            <person name="Stuckert A."/>
        </authorList>
    </citation>
    <scope>NUCLEOTIDE SEQUENCE</scope>
</reference>
<dbReference type="EMBL" id="CAUEEQ010076465">
    <property type="protein sequence ID" value="CAJ0966703.1"/>
    <property type="molecule type" value="Genomic_DNA"/>
</dbReference>
<evidence type="ECO:0000313" key="2">
    <source>
        <dbReference type="EMBL" id="CAJ0966703.1"/>
    </source>
</evidence>
<feature type="region of interest" description="Disordered" evidence="1">
    <location>
        <begin position="1"/>
        <end position="27"/>
    </location>
</feature>
<gene>
    <name evidence="2" type="ORF">RIMI_LOCUS21576134</name>
</gene>
<dbReference type="Proteomes" id="UP001176940">
    <property type="component" value="Unassembled WGS sequence"/>
</dbReference>
<comment type="caution">
    <text evidence="2">The sequence shown here is derived from an EMBL/GenBank/DDBJ whole genome shotgun (WGS) entry which is preliminary data.</text>
</comment>
<organism evidence="2 3">
    <name type="scientific">Ranitomeya imitator</name>
    <name type="common">mimic poison frog</name>
    <dbReference type="NCBI Taxonomy" id="111125"/>
    <lineage>
        <taxon>Eukaryota</taxon>
        <taxon>Metazoa</taxon>
        <taxon>Chordata</taxon>
        <taxon>Craniata</taxon>
        <taxon>Vertebrata</taxon>
        <taxon>Euteleostomi</taxon>
        <taxon>Amphibia</taxon>
        <taxon>Batrachia</taxon>
        <taxon>Anura</taxon>
        <taxon>Neobatrachia</taxon>
        <taxon>Hyloidea</taxon>
        <taxon>Dendrobatidae</taxon>
        <taxon>Dendrobatinae</taxon>
        <taxon>Ranitomeya</taxon>
    </lineage>
</organism>
<sequence length="80" mass="8755">MRPPFCKMVAPREKTAGRTPGRRIGDRNGELTARMNVTQLQSALGIRAGEDDGDSSQCDGYEAQGMLQFVVSPLFFGDTF</sequence>
<name>A0ABN9MIY9_9NEOB</name>
<proteinExistence type="predicted"/>